<feature type="compositionally biased region" description="Basic residues" evidence="1">
    <location>
        <begin position="628"/>
        <end position="637"/>
    </location>
</feature>
<feature type="compositionally biased region" description="Low complexity" evidence="1">
    <location>
        <begin position="21"/>
        <end position="36"/>
    </location>
</feature>
<dbReference type="EMBL" id="JANBQF010000003">
    <property type="protein sequence ID" value="KAJ2008514.1"/>
    <property type="molecule type" value="Genomic_DNA"/>
</dbReference>
<evidence type="ECO:0000313" key="2">
    <source>
        <dbReference type="EMBL" id="KAJ2008514.1"/>
    </source>
</evidence>
<name>A0A9W8ELP7_9FUNG</name>
<keyword evidence="3" id="KW-1185">Reference proteome</keyword>
<proteinExistence type="predicted"/>
<dbReference type="AlphaFoldDB" id="A0A9W8ELP7"/>
<accession>A0A9W8ELP7</accession>
<evidence type="ECO:0000256" key="1">
    <source>
        <dbReference type="SAM" id="MobiDB-lite"/>
    </source>
</evidence>
<protein>
    <submittedName>
        <fullName evidence="2">Uncharacterized protein</fullName>
    </submittedName>
</protein>
<organism evidence="2 3">
    <name type="scientific">Coemansia thaxteri</name>
    <dbReference type="NCBI Taxonomy" id="2663907"/>
    <lineage>
        <taxon>Eukaryota</taxon>
        <taxon>Fungi</taxon>
        <taxon>Fungi incertae sedis</taxon>
        <taxon>Zoopagomycota</taxon>
        <taxon>Kickxellomycotina</taxon>
        <taxon>Kickxellomycetes</taxon>
        <taxon>Kickxellales</taxon>
        <taxon>Kickxellaceae</taxon>
        <taxon>Coemansia</taxon>
    </lineage>
</organism>
<feature type="region of interest" description="Disordered" evidence="1">
    <location>
        <begin position="338"/>
        <end position="397"/>
    </location>
</feature>
<dbReference type="Proteomes" id="UP001150907">
    <property type="component" value="Unassembled WGS sequence"/>
</dbReference>
<sequence>MAAAGARNSAPGQRMFGGSRGSVVAAPGIGAGPSSGTMLGDGSSAGEGRSVLPYGSRNNSVSMGTGIARASHGRAGSNTVAAQAGARHANSNDRLEAMSWRSSGQARTGTSTSVGHGAQAMSYHGEDSGQPEWMADELLYDESQSARRMQDIEEWKRRMKEGGAGNGMGHSYGGAGNGMGHTLGDQQAFGLGSDDGAARGSRFLRMFSESDAMGGMQHGVAAGGAYGNGFGQAGDGAYPQAQSDDQLSKLFKMFGDKVSVGGGLPAEEERQAQAFGARIAEEEKQAQAFGASITANGDVGLTGGVAAAAAGGQRAKSGSPAAINEALRGIVPTSVFRKSVQSGGAPGGPKRGENAGPNRAATPARNLPSWLVELSRGSSSSPLAEQEAAAAAGGASQLGTHDLVDTLEREFPALNGKPRGGDNHSASSLSVQASAGVGSLSPSAASLNPSVVSLNPSVPSLHPSLAASPEAVQMQMQHGMLGMAAAPVQQHMIFPDGTVMPGMVGAPMGMVPMGFHPGLMYGMMPPPPPPPPGMFGGGGLHGPGSEHQQMMLMKMMMQQDMMFGQMGAAPPHMYSAAMAYPGAGPGHGPGPGMAAPMPTLTDAGMASSGVAPHPHPHPHPHPQFQQHQHQHQHQHQQ</sequence>
<gene>
    <name evidence="2" type="ORF">H4R26_000130</name>
</gene>
<feature type="compositionally biased region" description="Low complexity" evidence="1">
    <location>
        <begin position="378"/>
        <end position="397"/>
    </location>
</feature>
<feature type="region of interest" description="Disordered" evidence="1">
    <location>
        <begin position="590"/>
        <end position="637"/>
    </location>
</feature>
<evidence type="ECO:0000313" key="3">
    <source>
        <dbReference type="Proteomes" id="UP001150907"/>
    </source>
</evidence>
<feature type="region of interest" description="Disordered" evidence="1">
    <location>
        <begin position="1"/>
        <end position="57"/>
    </location>
</feature>
<comment type="caution">
    <text evidence="2">The sequence shown here is derived from an EMBL/GenBank/DDBJ whole genome shotgun (WGS) entry which is preliminary data.</text>
</comment>
<dbReference type="OrthoDB" id="5578382at2759"/>
<reference evidence="2" key="1">
    <citation type="submission" date="2022-07" db="EMBL/GenBank/DDBJ databases">
        <title>Phylogenomic reconstructions and comparative analyses of Kickxellomycotina fungi.</title>
        <authorList>
            <person name="Reynolds N.K."/>
            <person name="Stajich J.E."/>
            <person name="Barry K."/>
            <person name="Grigoriev I.V."/>
            <person name="Crous P."/>
            <person name="Smith M.E."/>
        </authorList>
    </citation>
    <scope>NUCLEOTIDE SEQUENCE</scope>
    <source>
        <strain evidence="2">IMI 214461</strain>
    </source>
</reference>